<proteinExistence type="predicted"/>
<dbReference type="PROSITE" id="PS50943">
    <property type="entry name" value="HTH_CROC1"/>
    <property type="match status" value="1"/>
</dbReference>
<organism evidence="3 4">
    <name type="scientific">Lactococcus garvieae (strain Lg2)</name>
    <name type="common">Enterococcus seriolicida</name>
    <dbReference type="NCBI Taxonomy" id="420890"/>
    <lineage>
        <taxon>Bacteria</taxon>
        <taxon>Bacillati</taxon>
        <taxon>Bacillota</taxon>
        <taxon>Bacilli</taxon>
        <taxon>Lactobacillales</taxon>
        <taxon>Streptococcaceae</taxon>
        <taxon>Lactococcus</taxon>
    </lineage>
</organism>
<dbReference type="RefSeq" id="WP_014024094.1">
    <property type="nucleotide sequence ID" value="NC_017490.1"/>
</dbReference>
<evidence type="ECO:0000313" key="3">
    <source>
        <dbReference type="EMBL" id="BAK59487.1"/>
    </source>
</evidence>
<dbReference type="InterPro" id="IPR010982">
    <property type="entry name" value="Lambda_DNA-bd_dom_sf"/>
</dbReference>
<dbReference type="Proteomes" id="UP000008520">
    <property type="component" value="Chromosome"/>
</dbReference>
<dbReference type="eggNOG" id="ENOG502ZCUT">
    <property type="taxonomic scope" value="Bacteria"/>
</dbReference>
<sequence>MANLEFGKQIKKIRNDAGLSMEEFAKSLNINKSRVNMWENNGVVPRADILQLISEKYKVSVDTLLGLKVIDVENQTLKGIYRNLKSFDEKNLEKAESLLKLAFDDLYSGGKDDKIDV</sequence>
<evidence type="ECO:0000313" key="4">
    <source>
        <dbReference type="Proteomes" id="UP000008520"/>
    </source>
</evidence>
<keyword evidence="1" id="KW-0238">DNA-binding</keyword>
<dbReference type="CDD" id="cd00093">
    <property type="entry name" value="HTH_XRE"/>
    <property type="match status" value="1"/>
</dbReference>
<accession>F9VGK4</accession>
<dbReference type="EMBL" id="AP009333">
    <property type="protein sequence ID" value="BAK59487.1"/>
    <property type="molecule type" value="Genomic_DNA"/>
</dbReference>
<name>F9VGK4_LACGL</name>
<reference evidence="3 4" key="1">
    <citation type="journal article" date="2011" name="PLoS ONE">
        <title>Complete genome sequence and comparative analysis of the fish pathogen Lactococcus garvieae.</title>
        <authorList>
            <person name="Morita H."/>
            <person name="Toh H."/>
            <person name="Oshima K."/>
            <person name="Yoshizaki M."/>
            <person name="Kawanishi M."/>
            <person name="Nakaya K."/>
            <person name="Suzuki T."/>
            <person name="Miyauchi E."/>
            <person name="Ishii Y."/>
            <person name="Tanabe S."/>
            <person name="Murakami M."/>
            <person name="Hattori M."/>
        </authorList>
    </citation>
    <scope>NUCLEOTIDE SEQUENCE [LARGE SCALE GENOMIC DNA]</scope>
    <source>
        <strain evidence="3 4">Lg2</strain>
    </source>
</reference>
<dbReference type="AlphaFoldDB" id="F9VGK4"/>
<dbReference type="Gene3D" id="1.10.260.40">
    <property type="entry name" value="lambda repressor-like DNA-binding domains"/>
    <property type="match status" value="1"/>
</dbReference>
<dbReference type="InterPro" id="IPR001387">
    <property type="entry name" value="Cro/C1-type_HTH"/>
</dbReference>
<feature type="domain" description="HTH cro/C1-type" evidence="2">
    <location>
        <begin position="10"/>
        <end position="64"/>
    </location>
</feature>
<evidence type="ECO:0000256" key="1">
    <source>
        <dbReference type="ARBA" id="ARBA00023125"/>
    </source>
</evidence>
<keyword evidence="4" id="KW-1185">Reference proteome</keyword>
<evidence type="ECO:0000259" key="2">
    <source>
        <dbReference type="PROSITE" id="PS50943"/>
    </source>
</evidence>
<dbReference type="SMART" id="SM00530">
    <property type="entry name" value="HTH_XRE"/>
    <property type="match status" value="1"/>
</dbReference>
<dbReference type="PATRIC" id="fig|420890.5.peg.27"/>
<dbReference type="HOGENOM" id="CLU_066192_4_7_9"/>
<dbReference type="GO" id="GO:0003677">
    <property type="term" value="F:DNA binding"/>
    <property type="evidence" value="ECO:0007669"/>
    <property type="project" value="UniProtKB-KW"/>
</dbReference>
<dbReference type="KEGG" id="lgv:LCGL_0027"/>
<dbReference type="PANTHER" id="PTHR46558:SF11">
    <property type="entry name" value="HTH-TYPE TRANSCRIPTIONAL REGULATOR XRE"/>
    <property type="match status" value="1"/>
</dbReference>
<dbReference type="PANTHER" id="PTHR46558">
    <property type="entry name" value="TRACRIPTIONAL REGULATORY PROTEIN-RELATED-RELATED"/>
    <property type="match status" value="1"/>
</dbReference>
<gene>
    <name evidence="3" type="ordered locus">LCGL_0027</name>
</gene>
<dbReference type="SUPFAM" id="SSF47413">
    <property type="entry name" value="lambda repressor-like DNA-binding domains"/>
    <property type="match status" value="1"/>
</dbReference>
<dbReference type="Pfam" id="PF01381">
    <property type="entry name" value="HTH_3"/>
    <property type="match status" value="1"/>
</dbReference>
<protein>
    <recommendedName>
        <fullName evidence="2">HTH cro/C1-type domain-containing protein</fullName>
    </recommendedName>
</protein>